<reference evidence="2 3" key="1">
    <citation type="journal article" date="2009" name="J. Bacteriol.">
        <title>Genome sequence of Azotobacter vinelandii, an obligate aerobe specialized to support diverse anaerobic metabolic processes.</title>
        <authorList>
            <person name="Setubal J.C."/>
            <person name="dos Santos P."/>
            <person name="Goldman B.S."/>
            <person name="Ertesvag H."/>
            <person name="Espin G."/>
            <person name="Rubio L.M."/>
            <person name="Valla S."/>
            <person name="Almeida N.F."/>
            <person name="Balasubramanian D."/>
            <person name="Cromes L."/>
            <person name="Curatti L."/>
            <person name="Du Z."/>
            <person name="Godsy E."/>
            <person name="Goodner B."/>
            <person name="Hellner-Burris K."/>
            <person name="Hernandez J.A."/>
            <person name="Houmiel K."/>
            <person name="Imperial J."/>
            <person name="Kennedy C."/>
            <person name="Larson T.J."/>
            <person name="Latreille P."/>
            <person name="Ligon L.S."/>
            <person name="Lu J."/>
            <person name="Maerk M."/>
            <person name="Miller N.M."/>
            <person name="Norton S."/>
            <person name="O'Carroll I.P."/>
            <person name="Paulsen I."/>
            <person name="Raulfs E.C."/>
            <person name="Roemer R."/>
            <person name="Rosser J."/>
            <person name="Segura D."/>
            <person name="Slater S."/>
            <person name="Stricklin S.L."/>
            <person name="Studholme D.J."/>
            <person name="Sun J."/>
            <person name="Viana C.J."/>
            <person name="Wallin E."/>
            <person name="Wang B."/>
            <person name="Wheeler C."/>
            <person name="Zhu H."/>
            <person name="Dean D.R."/>
            <person name="Dixon R."/>
            <person name="Wood D."/>
        </authorList>
    </citation>
    <scope>NUCLEOTIDE SEQUENCE [LARGE SCALE GENOMIC DNA]</scope>
    <source>
        <strain evidence="3">DJ / ATCC BAA-1303</strain>
    </source>
</reference>
<keyword evidence="3" id="KW-1185">Reference proteome</keyword>
<dbReference type="EMBL" id="CP001157">
    <property type="protein sequence ID" value="ACO76773.1"/>
    <property type="molecule type" value="Genomic_DNA"/>
</dbReference>
<dbReference type="HOGENOM" id="CLU_3408528_0_0_6"/>
<evidence type="ECO:0000313" key="2">
    <source>
        <dbReference type="EMBL" id="ACO76773.1"/>
    </source>
</evidence>
<name>C1DJI8_AZOVD</name>
<dbReference type="KEGG" id="avn:Avin_05200"/>
<evidence type="ECO:0000256" key="1">
    <source>
        <dbReference type="SAM" id="MobiDB-lite"/>
    </source>
</evidence>
<gene>
    <name evidence="2" type="ordered locus">Avin_05200</name>
</gene>
<dbReference type="EnsemblBacteria" id="ACO76773">
    <property type="protein sequence ID" value="ACO76773"/>
    <property type="gene ID" value="Avin_05200"/>
</dbReference>
<evidence type="ECO:0000313" key="3">
    <source>
        <dbReference type="Proteomes" id="UP000002424"/>
    </source>
</evidence>
<dbReference type="Proteomes" id="UP000002424">
    <property type="component" value="Chromosome"/>
</dbReference>
<dbReference type="AlphaFoldDB" id="C1DJI8"/>
<accession>C1DJI8</accession>
<feature type="region of interest" description="Disordered" evidence="1">
    <location>
        <begin position="1"/>
        <end position="29"/>
    </location>
</feature>
<proteinExistence type="predicted"/>
<organism evidence="2 3">
    <name type="scientific">Azotobacter vinelandii (strain DJ / ATCC BAA-1303)</name>
    <dbReference type="NCBI Taxonomy" id="322710"/>
    <lineage>
        <taxon>Bacteria</taxon>
        <taxon>Pseudomonadati</taxon>
        <taxon>Pseudomonadota</taxon>
        <taxon>Gammaproteobacteria</taxon>
        <taxon>Pseudomonadales</taxon>
        <taxon>Pseudomonadaceae</taxon>
        <taxon>Azotobacter</taxon>
    </lineage>
</organism>
<protein>
    <submittedName>
        <fullName evidence="2">Uncharacterized protein</fullName>
    </submittedName>
</protein>
<sequence>MIARKGRSGHTAMQAMARPVRAAIRGADG</sequence>